<evidence type="ECO:0000256" key="4">
    <source>
        <dbReference type="ARBA" id="ARBA00022723"/>
    </source>
</evidence>
<accession>A0A4T0FIL0</accession>
<organism evidence="11 12">
    <name type="scientific">Wallemia hederae</name>
    <dbReference type="NCBI Taxonomy" id="1540922"/>
    <lineage>
        <taxon>Eukaryota</taxon>
        <taxon>Fungi</taxon>
        <taxon>Dikarya</taxon>
        <taxon>Basidiomycota</taxon>
        <taxon>Wallemiomycotina</taxon>
        <taxon>Wallemiomycetes</taxon>
        <taxon>Wallemiales</taxon>
        <taxon>Wallemiaceae</taxon>
        <taxon>Wallemia</taxon>
    </lineage>
</organism>
<protein>
    <recommendedName>
        <fullName evidence="10">Transcription elongation factor 1 homolog</fullName>
    </recommendedName>
</protein>
<evidence type="ECO:0000256" key="6">
    <source>
        <dbReference type="ARBA" id="ARBA00022833"/>
    </source>
</evidence>
<evidence type="ECO:0000313" key="12">
    <source>
        <dbReference type="Proteomes" id="UP000310189"/>
    </source>
</evidence>
<dbReference type="GO" id="GO:0008270">
    <property type="term" value="F:zinc ion binding"/>
    <property type="evidence" value="ECO:0007669"/>
    <property type="project" value="UniProtKB-KW"/>
</dbReference>
<keyword evidence="9 10" id="KW-0539">Nucleus</keyword>
<proteinExistence type="inferred from homology"/>
<evidence type="ECO:0000256" key="7">
    <source>
        <dbReference type="ARBA" id="ARBA00023015"/>
    </source>
</evidence>
<dbReference type="Proteomes" id="UP000310189">
    <property type="component" value="Unassembled WGS sequence"/>
</dbReference>
<dbReference type="EMBL" id="SPNW01000040">
    <property type="protein sequence ID" value="TIA88307.1"/>
    <property type="molecule type" value="Genomic_DNA"/>
</dbReference>
<evidence type="ECO:0000256" key="5">
    <source>
        <dbReference type="ARBA" id="ARBA00022771"/>
    </source>
</evidence>
<dbReference type="PANTHER" id="PTHR20934">
    <property type="entry name" value="TRANSCRIPTION ELONGATION FACTOR 1 HOMOLOG"/>
    <property type="match status" value="1"/>
</dbReference>
<evidence type="ECO:0000256" key="3">
    <source>
        <dbReference type="ARBA" id="ARBA00009730"/>
    </source>
</evidence>
<gene>
    <name evidence="11" type="ORF">E3P99_02680</name>
</gene>
<dbReference type="GO" id="GO:0008023">
    <property type="term" value="C:transcription elongation factor complex"/>
    <property type="evidence" value="ECO:0007669"/>
    <property type="project" value="TreeGrafter"/>
</dbReference>
<dbReference type="Pfam" id="PF05129">
    <property type="entry name" value="Zn_ribbon_Elf1"/>
    <property type="match status" value="1"/>
</dbReference>
<name>A0A4T0FIL0_9BASI</name>
<evidence type="ECO:0000256" key="8">
    <source>
        <dbReference type="ARBA" id="ARBA00023163"/>
    </source>
</evidence>
<evidence type="ECO:0000313" key="11">
    <source>
        <dbReference type="EMBL" id="TIA88307.1"/>
    </source>
</evidence>
<sequence length="102" mass="11648">MGKRKAARKPTGPKKDKMTLPKTFECLFCSHNDAVQVRLDQKGGMGYLNCKVCNMKFESTINSLTAPVDLYHDWIDANDEVNFPQQKRKRVEDRPAASDEED</sequence>
<dbReference type="Gene3D" id="2.20.25.190">
    <property type="match status" value="1"/>
</dbReference>
<dbReference type="GO" id="GO:0006368">
    <property type="term" value="P:transcription elongation by RNA polymerase II"/>
    <property type="evidence" value="ECO:0007669"/>
    <property type="project" value="TreeGrafter"/>
</dbReference>
<comment type="caution">
    <text evidence="11">The sequence shown here is derived from an EMBL/GenBank/DDBJ whole genome shotgun (WGS) entry which is preliminary data.</text>
</comment>
<keyword evidence="8 10" id="KW-0804">Transcription</keyword>
<keyword evidence="7 10" id="KW-0805">Transcription regulation</keyword>
<dbReference type="FunFam" id="2.20.25.190:FF:000001">
    <property type="entry name" value="Transcription elongation factor 1 homolog"/>
    <property type="match status" value="1"/>
</dbReference>
<dbReference type="PANTHER" id="PTHR20934:SF0">
    <property type="entry name" value="TRANSCRIPTION ELONGATION FACTOR 1 HOMOLOG"/>
    <property type="match status" value="1"/>
</dbReference>
<dbReference type="InterPro" id="IPR007808">
    <property type="entry name" value="Elf1"/>
</dbReference>
<comment type="function">
    <text evidence="1 10">Transcription elongation factor implicated in the maintenance of proper chromatin structure in actively transcribed regions.</text>
</comment>
<evidence type="ECO:0000256" key="9">
    <source>
        <dbReference type="ARBA" id="ARBA00023242"/>
    </source>
</evidence>
<dbReference type="AlphaFoldDB" id="A0A4T0FIL0"/>
<dbReference type="SUPFAM" id="SSF57783">
    <property type="entry name" value="Zinc beta-ribbon"/>
    <property type="match status" value="1"/>
</dbReference>
<comment type="similarity">
    <text evidence="3 10">Belongs to the ELOF1 family.</text>
</comment>
<dbReference type="InterPro" id="IPR038567">
    <property type="entry name" value="T_Elf1_sf"/>
</dbReference>
<keyword evidence="6 10" id="KW-0862">Zinc</keyword>
<evidence type="ECO:0000256" key="1">
    <source>
        <dbReference type="ARBA" id="ARBA00003357"/>
    </source>
</evidence>
<reference evidence="11 12" key="1">
    <citation type="submission" date="2019-03" db="EMBL/GenBank/DDBJ databases">
        <title>Sequencing 23 genomes of Wallemia ichthyophaga.</title>
        <authorList>
            <person name="Gostincar C."/>
        </authorList>
    </citation>
    <scope>NUCLEOTIDE SEQUENCE [LARGE SCALE GENOMIC DNA]</scope>
    <source>
        <strain evidence="11 12">EXF-5753</strain>
    </source>
</reference>
<evidence type="ECO:0000256" key="10">
    <source>
        <dbReference type="RuleBase" id="RU364033"/>
    </source>
</evidence>
<keyword evidence="4 10" id="KW-0479">Metal-binding</keyword>
<dbReference type="OrthoDB" id="445983at2759"/>
<evidence type="ECO:0000256" key="2">
    <source>
        <dbReference type="ARBA" id="ARBA00004123"/>
    </source>
</evidence>
<keyword evidence="5 10" id="KW-0863">Zinc-finger</keyword>
<dbReference type="GO" id="GO:0000993">
    <property type="term" value="F:RNA polymerase II complex binding"/>
    <property type="evidence" value="ECO:0007669"/>
    <property type="project" value="TreeGrafter"/>
</dbReference>
<comment type="subcellular location">
    <subcellularLocation>
        <location evidence="2 10">Nucleus</location>
    </subcellularLocation>
</comment>
<keyword evidence="12" id="KW-1185">Reference proteome</keyword>